<dbReference type="PROSITE" id="PS00606">
    <property type="entry name" value="KS3_1"/>
    <property type="match status" value="1"/>
</dbReference>
<evidence type="ECO:0000259" key="8">
    <source>
        <dbReference type="PROSITE" id="PS52019"/>
    </source>
</evidence>
<evidence type="ECO:0000256" key="1">
    <source>
        <dbReference type="ARBA" id="ARBA00022450"/>
    </source>
</evidence>
<dbReference type="GO" id="GO:0017000">
    <property type="term" value="P:antibiotic biosynthetic process"/>
    <property type="evidence" value="ECO:0007669"/>
    <property type="project" value="UniProtKB-ARBA"/>
</dbReference>
<feature type="compositionally biased region" description="Low complexity" evidence="5">
    <location>
        <begin position="1838"/>
        <end position="1849"/>
    </location>
</feature>
<gene>
    <name evidence="9" type="ORF">N7452_003350</name>
</gene>
<dbReference type="InterPro" id="IPR014043">
    <property type="entry name" value="Acyl_transferase_dom"/>
</dbReference>
<dbReference type="NCBIfam" id="TIGR04532">
    <property type="entry name" value="PT_fungal_PKS"/>
    <property type="match status" value="1"/>
</dbReference>
<dbReference type="Pfam" id="PF14765">
    <property type="entry name" value="PS-DH"/>
    <property type="match status" value="1"/>
</dbReference>
<feature type="domain" description="PKS/mFAS DH" evidence="8">
    <location>
        <begin position="1273"/>
        <end position="1590"/>
    </location>
</feature>
<dbReference type="InterPro" id="IPR032088">
    <property type="entry name" value="SAT"/>
</dbReference>
<dbReference type="SUPFAM" id="SSF55048">
    <property type="entry name" value="Probable ACP-binding domain of malonyl-CoA ACP transacylase"/>
    <property type="match status" value="1"/>
</dbReference>
<dbReference type="Pfam" id="PF22621">
    <property type="entry name" value="CurL-like_PKS_C"/>
    <property type="match status" value="1"/>
</dbReference>
<feature type="region of interest" description="Disordered" evidence="5">
    <location>
        <begin position="1838"/>
        <end position="1865"/>
    </location>
</feature>
<dbReference type="InterPro" id="IPR020806">
    <property type="entry name" value="PKS_PP-bd"/>
</dbReference>
<evidence type="ECO:0000256" key="5">
    <source>
        <dbReference type="SAM" id="MobiDB-lite"/>
    </source>
</evidence>
<dbReference type="InterPro" id="IPR029058">
    <property type="entry name" value="AB_hydrolase_fold"/>
</dbReference>
<evidence type="ECO:0000259" key="6">
    <source>
        <dbReference type="PROSITE" id="PS50075"/>
    </source>
</evidence>
<feature type="domain" description="Carrier" evidence="6">
    <location>
        <begin position="1759"/>
        <end position="1837"/>
    </location>
</feature>
<evidence type="ECO:0000256" key="2">
    <source>
        <dbReference type="ARBA" id="ARBA00022553"/>
    </source>
</evidence>
<dbReference type="SMART" id="SM00823">
    <property type="entry name" value="PKS_PP"/>
    <property type="match status" value="1"/>
</dbReference>
<evidence type="ECO:0000313" key="9">
    <source>
        <dbReference type="EMBL" id="KAJ5345346.1"/>
    </source>
</evidence>
<dbReference type="SMART" id="SM00825">
    <property type="entry name" value="PKS_KS"/>
    <property type="match status" value="1"/>
</dbReference>
<dbReference type="GO" id="GO:0004312">
    <property type="term" value="F:fatty acid synthase activity"/>
    <property type="evidence" value="ECO:0007669"/>
    <property type="project" value="TreeGrafter"/>
</dbReference>
<dbReference type="InterPro" id="IPR009081">
    <property type="entry name" value="PP-bd_ACP"/>
</dbReference>
<dbReference type="InterPro" id="IPR016035">
    <property type="entry name" value="Acyl_Trfase/lysoPLipase"/>
</dbReference>
<dbReference type="InterPro" id="IPR016039">
    <property type="entry name" value="Thiolase-like"/>
</dbReference>
<dbReference type="InterPro" id="IPR030918">
    <property type="entry name" value="PT_fungal_PKS"/>
</dbReference>
<feature type="domain" description="Ketosynthase family 3 (KS3)" evidence="7">
    <location>
        <begin position="372"/>
        <end position="806"/>
    </location>
</feature>
<proteinExistence type="predicted"/>
<feature type="active site" description="Proton donor; for dehydratase activity" evidence="4">
    <location>
        <position position="1503"/>
    </location>
</feature>
<reference evidence="9" key="2">
    <citation type="journal article" date="2023" name="IMA Fungus">
        <title>Comparative genomic study of the Penicillium genus elucidates a diverse pangenome and 15 lateral gene transfer events.</title>
        <authorList>
            <person name="Petersen C."/>
            <person name="Sorensen T."/>
            <person name="Nielsen M.R."/>
            <person name="Sondergaard T.E."/>
            <person name="Sorensen J.L."/>
            <person name="Fitzpatrick D.A."/>
            <person name="Frisvad J.C."/>
            <person name="Nielsen K.L."/>
        </authorList>
    </citation>
    <scope>NUCLEOTIDE SEQUENCE</scope>
    <source>
        <strain evidence="9">IBT 35673</strain>
    </source>
</reference>
<dbReference type="FunFam" id="1.10.1200.10:FF:000011">
    <property type="entry name" value="Sterigmatocystin biosynthesis polyketide synthase"/>
    <property type="match status" value="2"/>
</dbReference>
<dbReference type="InterPro" id="IPR042104">
    <property type="entry name" value="PKS_dehydratase_sf"/>
</dbReference>
<dbReference type="SUPFAM" id="SSF47336">
    <property type="entry name" value="ACP-like"/>
    <property type="match status" value="2"/>
</dbReference>
<protein>
    <recommendedName>
        <fullName evidence="11">Polyketide synthase</fullName>
    </recommendedName>
</protein>
<keyword evidence="1" id="KW-0596">Phosphopantetheine</keyword>
<dbReference type="SMART" id="SM00827">
    <property type="entry name" value="PKS_AT"/>
    <property type="match status" value="1"/>
</dbReference>
<dbReference type="Pfam" id="PF00698">
    <property type="entry name" value="Acyl_transf_1"/>
    <property type="match status" value="1"/>
</dbReference>
<dbReference type="Gene3D" id="3.30.70.3290">
    <property type="match status" value="1"/>
</dbReference>
<dbReference type="InterPro" id="IPR049551">
    <property type="entry name" value="PKS_DH_C"/>
</dbReference>
<dbReference type="PROSITE" id="PS50075">
    <property type="entry name" value="CARRIER"/>
    <property type="match status" value="2"/>
</dbReference>
<feature type="domain" description="Carrier" evidence="6">
    <location>
        <begin position="1652"/>
        <end position="1730"/>
    </location>
</feature>
<evidence type="ECO:0000256" key="4">
    <source>
        <dbReference type="PROSITE-ProRule" id="PRU01363"/>
    </source>
</evidence>
<dbReference type="FunFam" id="3.40.366.10:FF:000002">
    <property type="entry name" value="Probable polyketide synthase 2"/>
    <property type="match status" value="1"/>
</dbReference>
<evidence type="ECO:0000313" key="10">
    <source>
        <dbReference type="Proteomes" id="UP001147695"/>
    </source>
</evidence>
<dbReference type="InterPro" id="IPR020841">
    <property type="entry name" value="PKS_Beta-ketoAc_synthase_dom"/>
</dbReference>
<dbReference type="PANTHER" id="PTHR43775">
    <property type="entry name" value="FATTY ACID SYNTHASE"/>
    <property type="match status" value="1"/>
</dbReference>
<dbReference type="InterPro" id="IPR018201">
    <property type="entry name" value="Ketoacyl_synth_AS"/>
</dbReference>
<dbReference type="Gene3D" id="3.40.47.10">
    <property type="match status" value="1"/>
</dbReference>
<evidence type="ECO:0000259" key="7">
    <source>
        <dbReference type="PROSITE" id="PS52004"/>
    </source>
</evidence>
<dbReference type="Pfam" id="PF16073">
    <property type="entry name" value="SAT"/>
    <property type="match status" value="2"/>
</dbReference>
<keyword evidence="2" id="KW-0597">Phosphoprotein</keyword>
<dbReference type="PANTHER" id="PTHR43775:SF40">
    <property type="entry name" value="NORSOLORINIC ACID SYNTHASE STCA"/>
    <property type="match status" value="1"/>
</dbReference>
<dbReference type="Pfam" id="PF00975">
    <property type="entry name" value="Thioesterase"/>
    <property type="match status" value="1"/>
</dbReference>
<feature type="compositionally biased region" description="Polar residues" evidence="5">
    <location>
        <begin position="1850"/>
        <end position="1862"/>
    </location>
</feature>
<dbReference type="InterPro" id="IPR001031">
    <property type="entry name" value="Thioesterase"/>
</dbReference>
<dbReference type="InterPro" id="IPR049900">
    <property type="entry name" value="PKS_mFAS_DH"/>
</dbReference>
<dbReference type="Proteomes" id="UP001147695">
    <property type="component" value="Unassembled WGS sequence"/>
</dbReference>
<dbReference type="Gene3D" id="3.40.50.1820">
    <property type="entry name" value="alpha/beta hydrolase"/>
    <property type="match status" value="1"/>
</dbReference>
<feature type="region of interest" description="Disordered" evidence="5">
    <location>
        <begin position="349"/>
        <end position="370"/>
    </location>
</feature>
<dbReference type="InterPro" id="IPR036736">
    <property type="entry name" value="ACP-like_sf"/>
</dbReference>
<feature type="region of interest" description="N-terminal hotdog fold" evidence="4">
    <location>
        <begin position="1273"/>
        <end position="1418"/>
    </location>
</feature>
<dbReference type="Gene3D" id="1.10.1200.10">
    <property type="entry name" value="ACP-like"/>
    <property type="match status" value="2"/>
</dbReference>
<dbReference type="GO" id="GO:0006633">
    <property type="term" value="P:fatty acid biosynthetic process"/>
    <property type="evidence" value="ECO:0007669"/>
    <property type="project" value="InterPro"/>
</dbReference>
<accession>A0A9W9QTF6</accession>
<dbReference type="SUPFAM" id="SSF52151">
    <property type="entry name" value="FabD/lysophospholipase-like"/>
    <property type="match status" value="1"/>
</dbReference>
<name>A0A9W9QTF6_PENBR</name>
<dbReference type="InterPro" id="IPR014030">
    <property type="entry name" value="Ketoacyl_synth_N"/>
</dbReference>
<dbReference type="InterPro" id="IPR050091">
    <property type="entry name" value="PKS_NRPS_Biosynth_Enz"/>
</dbReference>
<dbReference type="Gene3D" id="3.10.129.110">
    <property type="entry name" value="Polyketide synthase dehydratase"/>
    <property type="match status" value="1"/>
</dbReference>
<evidence type="ECO:0008006" key="11">
    <source>
        <dbReference type="Google" id="ProtNLM"/>
    </source>
</evidence>
<keyword evidence="3" id="KW-0808">Transferase</keyword>
<dbReference type="InterPro" id="IPR016036">
    <property type="entry name" value="Malonyl_transacylase_ACP-bd"/>
</dbReference>
<dbReference type="Pfam" id="PF02801">
    <property type="entry name" value="Ketoacyl-synt_C"/>
    <property type="match status" value="1"/>
</dbReference>
<dbReference type="GO" id="GO:0004315">
    <property type="term" value="F:3-oxoacyl-[acyl-carrier-protein] synthase activity"/>
    <property type="evidence" value="ECO:0007669"/>
    <property type="project" value="InterPro"/>
</dbReference>
<sequence length="2156" mass="235159">MARVQQIILFGDQTEDFGSLRPLLTPNRAPLLESFLQNAVRGLRTEIASLPLQDRQQYPYFPTVASVLDWRIRQQKAYPAIDSALTCINQLAQFIQQVPSLSLISTDATLILTILYSQSSKHRQYLHQPFKHYHRRPLSRLFICRRPFRTGLHVSQVGRAIDQSTTESWSLVVATRSPDDILHRIDRFTETQHLPLHARPYISAYLPHAVTISGPPTSLKSLQESTEFATLTPRTIPIYGPYHSASLFTQSDSDVILEDLFPAGSAEPSADISFISSTSGRPVQGTTVRSRFESALAQILLETMRWQSLVNGMIAALPASDASDAPQFHVQAFGSTAGPRLAEAIESATSLTRHQPSPISDVPQSSSGQADSSKIAIIGYSGRYPHAECNEEFWDLLIRGLDVHEVVPALHWDARTHVAEPGQARKNTSATPFGCWLQNPAAFDARFFNLSPREAPQVDPAQRIALMTAYEAMERAGMVPNATPSTAKDRVGVWYGVTSNDWMETNTAQNIDTYFIPGGNRAFIPGRLNYCFKFSGPSYAVDTACSSSLAAIHLACNALWRGEVDTAIAGGTNVLTNPDFTAGLDRGHFLSRTGNCKTFDDTADGYCRGEGVGTVILKRLDDALADRDPICGVILSASTNHSAEAESITRPHSGAQQELIHGLLRTAGVSPYSVSYAEMHGTGTQAGDAGEMNSVLTTLAPPSVPYRTEDQPLYLGSAKANIGHGEAASGVSSLIKVMLMMEHNAIAPHCGIKTRINRKFPTDLDDRNVRIAKTATPWTSQHGEPRRVLLNNFSAAGGNTALLLEDAPQVPSNDEAKDPRTRHLLAISAKCASSLEANVKSLLSYIEDAGEGISLSHLAYTTTARRMHHPHRVIVQGSNLTDVQQQLRSALSRGDGANRPPVAPKVVMAFTGQGSQFVGMARQLYTSLPPFRASLQLLDRMAQSLGFDSFLPFIEDDSDSNLKRFSPMTAQLASVCLQIALARLWASFGVVPDAVVGHSLGEYAALNVAGVLSDADTVFLVGKRAQLLEEHCTLHTHSMLVVRASVETIQSALAGLEYEIACINAPEETVLAGPNDLIESLQQTLSQSGVRSKTIPVSYAYHSAQVQPILEDLVQAAQPIVFNTPSIPVLSPLMGDVVQADGTFGPEYLQRHCRETVNFHQAIQSARTAGIVTDRTQYLEVGPHGVVSGLIKACSKTTQTNASPTLQRGRDDWESLGEAMSSLYRAGLDIAWHEYHRSFPAAQQVLRLPAYNWNLKNYWIQYVNDWSLRKGDPPIIQSARLDDSTTVHRVVEESKDSIVVECDLCREDLSPIVQGHNVDGIPLCTPSVYADIALTVGNYLRDRHQVKDVESVVEIADMTINKALIAKSSGTHLLRASVTIDWEAGSAMCRFLSLDSKGEPTIEHSHCTILLSSPSRRAALEAERTALQSRMRDMRVGLEPGITQRFNRAMVYKMIRPLAEFHQDYRTIEEVLIDSKTLEASAKVCFSEVQAPGKFHTHPSYLDGLAQSSGFVMNCNDDADLDKEVFVNHGWKGLQLYEPLRPDAHYSTFVQMVEGESRMFEGDMIILDGDKVVASYRGLVSQGVPRHVLRYVLSMESGDKALISSAKQALVRSAKQAPKPSAAAPIASAPVSLKPVVKALPQTPAQVPVLQSSSSSIVASALQIISEESGVALAELEDACVFADMGLDSLLSLVITSRFREELPVDVPVEGFFITYPTVAELKSFLGQHESTNSPQVHVLPVVAPIAAMAIPIPQAVVASSPSSWTTALSIISEESGISISELTDDCIFADMGIDSLLSLVIVSRFSEELEMDIALESIFTDYPTVGEIKVLFLGDQPSSDDTTSAPSSVDGNNATPSSETSGFFIPEEENDMKSTRLPVPETTSVVLQGSPSKAEKTLFLFPDGAGSATSYAGIPRVDGSVCVIGLNSPYHRQPHLFDCTVDDLIKSYVVEVRRRQPNGPYHFGGWSAGGILAYRATQMMMEELHETVASLVLIDSPVPRGLDRLPQHFYDYCNKVHLFGGQGAGKTAKAPEWLVPHFNATIDTLHEYHASPLLQVDGQVPRVSMIWACDSVMDGADIPRPPSCPEDTEGMKFLTEARTDFSDNGWGTLFPGSSPRIERAHGANHFTMMRGSSHRSLLLSFASRCEFLVILALME</sequence>
<reference evidence="9" key="1">
    <citation type="submission" date="2022-12" db="EMBL/GenBank/DDBJ databases">
        <authorList>
            <person name="Petersen C."/>
        </authorList>
    </citation>
    <scope>NUCLEOTIDE SEQUENCE</scope>
    <source>
        <strain evidence="9">IBT 35673</strain>
    </source>
</reference>
<dbReference type="PROSITE" id="PS52004">
    <property type="entry name" value="KS3_2"/>
    <property type="match status" value="1"/>
</dbReference>
<dbReference type="SUPFAM" id="SSF53901">
    <property type="entry name" value="Thiolase-like"/>
    <property type="match status" value="1"/>
</dbReference>
<dbReference type="Pfam" id="PF00550">
    <property type="entry name" value="PP-binding"/>
    <property type="match status" value="2"/>
</dbReference>
<dbReference type="SUPFAM" id="SSF53474">
    <property type="entry name" value="alpha/beta-Hydrolases"/>
    <property type="match status" value="1"/>
</dbReference>
<evidence type="ECO:0000256" key="3">
    <source>
        <dbReference type="ARBA" id="ARBA00022679"/>
    </source>
</evidence>
<dbReference type="Gene3D" id="3.40.366.10">
    <property type="entry name" value="Malonyl-Coenzyme A Acyl Carrier Protein, domain 2"/>
    <property type="match status" value="1"/>
</dbReference>
<dbReference type="InterPro" id="IPR001227">
    <property type="entry name" value="Ac_transferase_dom_sf"/>
</dbReference>
<feature type="active site" description="Proton acceptor; for dehydratase activity" evidence="4">
    <location>
        <position position="1316"/>
    </location>
</feature>
<feature type="region of interest" description="C-terminal hotdog fold" evidence="4">
    <location>
        <begin position="1443"/>
        <end position="1590"/>
    </location>
</feature>
<comment type="caution">
    <text evidence="9">The sequence shown here is derived from an EMBL/GenBank/DDBJ whole genome shotgun (WGS) entry which is preliminary data.</text>
</comment>
<organism evidence="9 10">
    <name type="scientific">Penicillium brevicompactum</name>
    <dbReference type="NCBI Taxonomy" id="5074"/>
    <lineage>
        <taxon>Eukaryota</taxon>
        <taxon>Fungi</taxon>
        <taxon>Dikarya</taxon>
        <taxon>Ascomycota</taxon>
        <taxon>Pezizomycotina</taxon>
        <taxon>Eurotiomycetes</taxon>
        <taxon>Eurotiomycetidae</taxon>
        <taxon>Eurotiales</taxon>
        <taxon>Aspergillaceae</taxon>
        <taxon>Penicillium</taxon>
    </lineage>
</organism>
<dbReference type="EMBL" id="JAPZBQ010000002">
    <property type="protein sequence ID" value="KAJ5345346.1"/>
    <property type="molecule type" value="Genomic_DNA"/>
</dbReference>
<dbReference type="Pfam" id="PF00109">
    <property type="entry name" value="ketoacyl-synt"/>
    <property type="match status" value="1"/>
</dbReference>
<dbReference type="PROSITE" id="PS52019">
    <property type="entry name" value="PKS_MFAS_DH"/>
    <property type="match status" value="1"/>
</dbReference>
<dbReference type="GO" id="GO:0031177">
    <property type="term" value="F:phosphopantetheine binding"/>
    <property type="evidence" value="ECO:0007669"/>
    <property type="project" value="InterPro"/>
</dbReference>
<dbReference type="CDD" id="cd00833">
    <property type="entry name" value="PKS"/>
    <property type="match status" value="1"/>
</dbReference>
<dbReference type="InterPro" id="IPR014031">
    <property type="entry name" value="Ketoacyl_synth_C"/>
</dbReference>
<dbReference type="GO" id="GO:0030639">
    <property type="term" value="P:polyketide biosynthetic process"/>
    <property type="evidence" value="ECO:0007669"/>
    <property type="project" value="UniProtKB-ARBA"/>
</dbReference>